<feature type="compositionally biased region" description="Low complexity" evidence="1">
    <location>
        <begin position="1"/>
        <end position="15"/>
    </location>
</feature>
<evidence type="ECO:0000313" key="2">
    <source>
        <dbReference type="EMBL" id="CAK0806490.1"/>
    </source>
</evidence>
<protein>
    <submittedName>
        <fullName evidence="2">Uncharacterized protein</fullName>
    </submittedName>
</protein>
<evidence type="ECO:0000256" key="1">
    <source>
        <dbReference type="SAM" id="MobiDB-lite"/>
    </source>
</evidence>
<gene>
    <name evidence="2" type="ORF">PCOR1329_LOCUS12688</name>
</gene>
<reference evidence="2" key="1">
    <citation type="submission" date="2023-10" db="EMBL/GenBank/DDBJ databases">
        <authorList>
            <person name="Chen Y."/>
            <person name="Shah S."/>
            <person name="Dougan E. K."/>
            <person name="Thang M."/>
            <person name="Chan C."/>
        </authorList>
    </citation>
    <scope>NUCLEOTIDE SEQUENCE [LARGE SCALE GENOMIC DNA]</scope>
</reference>
<dbReference type="Proteomes" id="UP001189429">
    <property type="component" value="Unassembled WGS sequence"/>
</dbReference>
<feature type="compositionally biased region" description="Pro residues" evidence="1">
    <location>
        <begin position="252"/>
        <end position="263"/>
    </location>
</feature>
<feature type="region of interest" description="Disordered" evidence="1">
    <location>
        <begin position="215"/>
        <end position="320"/>
    </location>
</feature>
<feature type="region of interest" description="Disordered" evidence="1">
    <location>
        <begin position="1"/>
        <end position="57"/>
    </location>
</feature>
<accession>A0ABN9QKZ1</accession>
<proteinExistence type="predicted"/>
<organism evidence="2 3">
    <name type="scientific">Prorocentrum cordatum</name>
    <dbReference type="NCBI Taxonomy" id="2364126"/>
    <lineage>
        <taxon>Eukaryota</taxon>
        <taxon>Sar</taxon>
        <taxon>Alveolata</taxon>
        <taxon>Dinophyceae</taxon>
        <taxon>Prorocentrales</taxon>
        <taxon>Prorocentraceae</taxon>
        <taxon>Prorocentrum</taxon>
    </lineage>
</organism>
<name>A0ABN9QKZ1_9DINO</name>
<evidence type="ECO:0000313" key="3">
    <source>
        <dbReference type="Proteomes" id="UP001189429"/>
    </source>
</evidence>
<dbReference type="EMBL" id="CAUYUJ010003725">
    <property type="protein sequence ID" value="CAK0806490.1"/>
    <property type="molecule type" value="Genomic_DNA"/>
</dbReference>
<keyword evidence="3" id="KW-1185">Reference proteome</keyword>
<comment type="caution">
    <text evidence="2">The sequence shown here is derived from an EMBL/GenBank/DDBJ whole genome shotgun (WGS) entry which is preliminary data.</text>
</comment>
<feature type="compositionally biased region" description="Basic and acidic residues" evidence="1">
    <location>
        <begin position="228"/>
        <end position="239"/>
    </location>
</feature>
<sequence>MDLAVGVAGEGRAARPLPPPPRRLVSGQRDGPAASSEGPARARASHESSRSAPGVVVASGPLAGGAAPGEPPEVARFIEQVWHCLPGDGAGGPSEASLLQLYRGVRDAVDEARAPGAAAAARRHRALCLKYGASRLQAVARRQVRAAFGELGARAQRQGPRGEDGPSDLITQLICCQAQAAEKLQLQQIMVPWSMRIGWLLARAHRRTLGGSLARWQAAAAPPTGPGRCEDHPGGEARRSPTPGRAPHPGHGAPPPAARPLGPPAHAARLDEASPSGAGRGDSRIQGSPAGLPQGEVARRAAHLNRAAVSGAPPPARMRE</sequence>